<dbReference type="HOGENOM" id="CLU_2236481_0_0_1"/>
<feature type="chain" id="PRO_5004824888" evidence="2">
    <location>
        <begin position="19"/>
        <end position="105"/>
    </location>
</feature>
<protein>
    <submittedName>
        <fullName evidence="3">Uncharacterized protein</fullName>
    </submittedName>
</protein>
<sequence length="105" mass="11005">MQTFTAAALLAFLGFVNAQSSSTLAPSPTESDANPMVITGKERPRECPSDANFTPRHCDGPAVTDSAISATATATDDDDHDHEEEHTDDVGSGSLEPSPTESIGW</sequence>
<dbReference type="GeneID" id="19969993"/>
<name>W2S4H8_CYPE1</name>
<gene>
    <name evidence="3" type="ORF">HMPREF1541_02654</name>
</gene>
<evidence type="ECO:0000256" key="1">
    <source>
        <dbReference type="SAM" id="MobiDB-lite"/>
    </source>
</evidence>
<accession>W2S4H8</accession>
<feature type="signal peptide" evidence="2">
    <location>
        <begin position="1"/>
        <end position="18"/>
    </location>
</feature>
<evidence type="ECO:0000256" key="2">
    <source>
        <dbReference type="SAM" id="SignalP"/>
    </source>
</evidence>
<dbReference type="RefSeq" id="XP_008715231.1">
    <property type="nucleotide sequence ID" value="XM_008717009.1"/>
</dbReference>
<dbReference type="VEuPathDB" id="FungiDB:HMPREF1541_02654"/>
<proteinExistence type="predicted"/>
<feature type="compositionally biased region" description="Polar residues" evidence="1">
    <location>
        <begin position="95"/>
        <end position="105"/>
    </location>
</feature>
<feature type="region of interest" description="Disordered" evidence="1">
    <location>
        <begin position="20"/>
        <end position="105"/>
    </location>
</feature>
<organism evidence="3 4">
    <name type="scientific">Cyphellophora europaea (strain CBS 101466)</name>
    <name type="common">Phialophora europaea</name>
    <dbReference type="NCBI Taxonomy" id="1220924"/>
    <lineage>
        <taxon>Eukaryota</taxon>
        <taxon>Fungi</taxon>
        <taxon>Dikarya</taxon>
        <taxon>Ascomycota</taxon>
        <taxon>Pezizomycotina</taxon>
        <taxon>Eurotiomycetes</taxon>
        <taxon>Chaetothyriomycetidae</taxon>
        <taxon>Chaetothyriales</taxon>
        <taxon>Cyphellophoraceae</taxon>
        <taxon>Cyphellophora</taxon>
    </lineage>
</organism>
<evidence type="ECO:0000313" key="3">
    <source>
        <dbReference type="EMBL" id="ETN43495.1"/>
    </source>
</evidence>
<dbReference type="EMBL" id="KB822718">
    <property type="protein sequence ID" value="ETN43495.1"/>
    <property type="molecule type" value="Genomic_DNA"/>
</dbReference>
<dbReference type="Proteomes" id="UP000030752">
    <property type="component" value="Unassembled WGS sequence"/>
</dbReference>
<feature type="compositionally biased region" description="Polar residues" evidence="1">
    <location>
        <begin position="20"/>
        <end position="32"/>
    </location>
</feature>
<evidence type="ECO:0000313" key="4">
    <source>
        <dbReference type="Proteomes" id="UP000030752"/>
    </source>
</evidence>
<reference evidence="3 4" key="1">
    <citation type="submission" date="2013-03" db="EMBL/GenBank/DDBJ databases">
        <title>The Genome Sequence of Phialophora europaea CBS 101466.</title>
        <authorList>
            <consortium name="The Broad Institute Genomics Platform"/>
            <person name="Cuomo C."/>
            <person name="de Hoog S."/>
            <person name="Gorbushina A."/>
            <person name="Walker B."/>
            <person name="Young S.K."/>
            <person name="Zeng Q."/>
            <person name="Gargeya S."/>
            <person name="Fitzgerald M."/>
            <person name="Haas B."/>
            <person name="Abouelleil A."/>
            <person name="Allen A.W."/>
            <person name="Alvarado L."/>
            <person name="Arachchi H.M."/>
            <person name="Berlin A.M."/>
            <person name="Chapman S.B."/>
            <person name="Gainer-Dewar J."/>
            <person name="Goldberg J."/>
            <person name="Griggs A."/>
            <person name="Gujja S."/>
            <person name="Hansen M."/>
            <person name="Howarth C."/>
            <person name="Imamovic A."/>
            <person name="Ireland A."/>
            <person name="Larimer J."/>
            <person name="McCowan C."/>
            <person name="Murphy C."/>
            <person name="Pearson M."/>
            <person name="Poon T.W."/>
            <person name="Priest M."/>
            <person name="Roberts A."/>
            <person name="Saif S."/>
            <person name="Shea T."/>
            <person name="Sisk P."/>
            <person name="Sykes S."/>
            <person name="Wortman J."/>
            <person name="Nusbaum C."/>
            <person name="Birren B."/>
        </authorList>
    </citation>
    <scope>NUCLEOTIDE SEQUENCE [LARGE SCALE GENOMIC DNA]</scope>
    <source>
        <strain evidence="3 4">CBS 101466</strain>
    </source>
</reference>
<keyword evidence="2" id="KW-0732">Signal</keyword>
<keyword evidence="4" id="KW-1185">Reference proteome</keyword>
<dbReference type="AlphaFoldDB" id="W2S4H8"/>
<dbReference type="InParanoid" id="W2S4H8"/>